<dbReference type="RefSeq" id="WP_136738640.1">
    <property type="nucleotide sequence ID" value="NZ_SUMB01000002.1"/>
</dbReference>
<evidence type="ECO:0000313" key="1">
    <source>
        <dbReference type="EMBL" id="TJZ57020.1"/>
    </source>
</evidence>
<reference evidence="1 2" key="1">
    <citation type="submission" date="2019-04" db="EMBL/GenBank/DDBJ databases">
        <title>Streptomyces piniterrae sp. nov., a heliquinomycin-producing actinomycete isolated from rhizosphere soil of Pinus yunnanensis.</title>
        <authorList>
            <person name="Zhuang X."/>
            <person name="Zhao J."/>
        </authorList>
    </citation>
    <scope>NUCLEOTIDE SEQUENCE [LARGE SCALE GENOMIC DNA]</scope>
    <source>
        <strain evidence="2">jys28</strain>
    </source>
</reference>
<protein>
    <submittedName>
        <fullName evidence="1">Uncharacterized protein</fullName>
    </submittedName>
</protein>
<organism evidence="1 2">
    <name type="scientific">Streptomyces piniterrae</name>
    <dbReference type="NCBI Taxonomy" id="2571125"/>
    <lineage>
        <taxon>Bacteria</taxon>
        <taxon>Bacillati</taxon>
        <taxon>Actinomycetota</taxon>
        <taxon>Actinomycetes</taxon>
        <taxon>Kitasatosporales</taxon>
        <taxon>Streptomycetaceae</taxon>
        <taxon>Streptomyces</taxon>
    </lineage>
</organism>
<dbReference type="AlphaFoldDB" id="A0A4U0NRH2"/>
<sequence length="85" mass="9390">MEHDPGLCLDVPEGFDDSDADSQVHPMARKLFSASTAAGAFGKAQEWVGEQSLLVVDVSWDYAWGEDEPYTLSVYFTFELDPDDA</sequence>
<dbReference type="Proteomes" id="UP000308697">
    <property type="component" value="Unassembled WGS sequence"/>
</dbReference>
<name>A0A4U0NRH2_9ACTN</name>
<comment type="caution">
    <text evidence="1">The sequence shown here is derived from an EMBL/GenBank/DDBJ whole genome shotgun (WGS) entry which is preliminary data.</text>
</comment>
<keyword evidence="2" id="KW-1185">Reference proteome</keyword>
<dbReference type="OrthoDB" id="4260424at2"/>
<gene>
    <name evidence="1" type="ORF">FCH28_05970</name>
</gene>
<proteinExistence type="predicted"/>
<accession>A0A4U0NRH2</accession>
<evidence type="ECO:0000313" key="2">
    <source>
        <dbReference type="Proteomes" id="UP000308697"/>
    </source>
</evidence>
<dbReference type="EMBL" id="SUMB01000002">
    <property type="protein sequence ID" value="TJZ57020.1"/>
    <property type="molecule type" value="Genomic_DNA"/>
</dbReference>